<dbReference type="SUPFAM" id="SSF54913">
    <property type="entry name" value="GlnB-like"/>
    <property type="match status" value="1"/>
</dbReference>
<protein>
    <submittedName>
        <fullName evidence="1">Uncharacterized protein</fullName>
    </submittedName>
</protein>
<gene>
    <name evidence="1" type="ORF">C2L64_51710</name>
</gene>
<evidence type="ECO:0000313" key="2">
    <source>
        <dbReference type="Proteomes" id="UP000236649"/>
    </source>
</evidence>
<dbReference type="KEGG" id="phs:C2L64_51710"/>
<evidence type="ECO:0000313" key="1">
    <source>
        <dbReference type="EMBL" id="AUT76608.1"/>
    </source>
</evidence>
<dbReference type="EMBL" id="CP026109">
    <property type="protein sequence ID" value="AUT76608.1"/>
    <property type="molecule type" value="Genomic_DNA"/>
</dbReference>
<dbReference type="Gene3D" id="3.30.70.120">
    <property type="match status" value="1"/>
</dbReference>
<reference evidence="1 2" key="1">
    <citation type="submission" date="2018-01" db="EMBL/GenBank/DDBJ databases">
        <title>Species boundaries and ecological features among Paraburkholderia terrae DSMZ17804T, P. hospita DSMZ17164T and P. caribensis DSMZ13236T.</title>
        <authorList>
            <person name="Pratama A.A."/>
        </authorList>
    </citation>
    <scope>NUCLEOTIDE SEQUENCE [LARGE SCALE GENOMIC DNA]</scope>
    <source>
        <strain evidence="1 2">DSM 17164</strain>
    </source>
</reference>
<sequence>MLLCRLRPCPTQLLGRYCGASQSRRPSLLLIFPPRGKPVGDWLVHLAREMGLCGATLIAGAESIGHHHSGARMRRTRIARAGMRCGSAPGCQTTCTFSSSM</sequence>
<proteinExistence type="predicted"/>
<name>A0AAN1JN94_9BURK</name>
<accession>A0AAN1JN94</accession>
<dbReference type="Proteomes" id="UP000236649">
    <property type="component" value="Chromosome 5"/>
</dbReference>
<dbReference type="AlphaFoldDB" id="A0AAN1JN94"/>
<organism evidence="1 2">
    <name type="scientific">Paraburkholderia hospita</name>
    <dbReference type="NCBI Taxonomy" id="169430"/>
    <lineage>
        <taxon>Bacteria</taxon>
        <taxon>Pseudomonadati</taxon>
        <taxon>Pseudomonadota</taxon>
        <taxon>Betaproteobacteria</taxon>
        <taxon>Burkholderiales</taxon>
        <taxon>Burkholderiaceae</taxon>
        <taxon>Paraburkholderia</taxon>
    </lineage>
</organism>
<dbReference type="InterPro" id="IPR011322">
    <property type="entry name" value="N-reg_PII-like_a/b"/>
</dbReference>
<dbReference type="InterPro" id="IPR015867">
    <property type="entry name" value="N-reg_PII/ATP_PRibTrfase_C"/>
</dbReference>